<gene>
    <name evidence="4" type="ORF">MEDL_7729</name>
</gene>
<dbReference type="PANTHER" id="PTHR24104:SF47">
    <property type="entry name" value="E3 UBIQUITIN-PROTEIN LIGASE NHLRC1"/>
    <property type="match status" value="1"/>
</dbReference>
<dbReference type="GO" id="GO:0061630">
    <property type="term" value="F:ubiquitin protein ligase activity"/>
    <property type="evidence" value="ECO:0007669"/>
    <property type="project" value="TreeGrafter"/>
</dbReference>
<keyword evidence="5" id="KW-1185">Reference proteome</keyword>
<evidence type="ECO:0000256" key="1">
    <source>
        <dbReference type="ARBA" id="ARBA00022737"/>
    </source>
</evidence>
<dbReference type="EMBL" id="CAJPWZ010000411">
    <property type="protein sequence ID" value="CAG2192556.1"/>
    <property type="molecule type" value="Genomic_DNA"/>
</dbReference>
<feature type="coiled-coil region" evidence="3">
    <location>
        <begin position="47"/>
        <end position="81"/>
    </location>
</feature>
<dbReference type="Gene3D" id="2.120.10.30">
    <property type="entry name" value="TolB, C-terminal domain"/>
    <property type="match status" value="1"/>
</dbReference>
<proteinExistence type="predicted"/>
<dbReference type="InterPro" id="IPR050952">
    <property type="entry name" value="TRIM-NHL_E3_ligases"/>
</dbReference>
<name>A0A8S3QAT6_MYTED</name>
<feature type="repeat" description="NHL" evidence="2">
    <location>
        <begin position="352"/>
        <end position="381"/>
    </location>
</feature>
<protein>
    <submittedName>
        <fullName evidence="4">Uncharacterized protein</fullName>
    </submittedName>
</protein>
<dbReference type="InterPro" id="IPR001258">
    <property type="entry name" value="NHL_repeat"/>
</dbReference>
<evidence type="ECO:0000313" key="5">
    <source>
        <dbReference type="Proteomes" id="UP000683360"/>
    </source>
</evidence>
<reference evidence="4" key="1">
    <citation type="submission" date="2021-03" db="EMBL/GenBank/DDBJ databases">
        <authorList>
            <person name="Bekaert M."/>
        </authorList>
    </citation>
    <scope>NUCLEOTIDE SEQUENCE</scope>
</reference>
<keyword evidence="1" id="KW-0677">Repeat</keyword>
<accession>A0A8S3QAT6</accession>
<evidence type="ECO:0000256" key="3">
    <source>
        <dbReference type="SAM" id="Coils"/>
    </source>
</evidence>
<dbReference type="PANTHER" id="PTHR24104">
    <property type="entry name" value="E3 UBIQUITIN-PROTEIN LIGASE NHLRC1-RELATED"/>
    <property type="match status" value="1"/>
</dbReference>
<dbReference type="OrthoDB" id="6104407at2759"/>
<evidence type="ECO:0000256" key="2">
    <source>
        <dbReference type="PROSITE-ProRule" id="PRU00504"/>
    </source>
</evidence>
<comment type="caution">
    <text evidence="4">The sequence shown here is derived from an EMBL/GenBank/DDBJ whole genome shotgun (WGS) entry which is preliminary data.</text>
</comment>
<dbReference type="AlphaFoldDB" id="A0A8S3QAT6"/>
<sequence>MNIERVVKDRKQNLLEIQKQKQKFHDEIKQVRYKINEHLDTLEQRLLEDLYSAEKKVKSQLEELLAKLAENTEKVISMENNISAIKEYASDLQAFLGSKMIETEIQKYETFLQSLFDDGSLRIIDINCKIEDKITDILSTVTSLGSVSIESTSPLVSIKTGKEIQAQTKLIASISDITMTLQSKFQFNCITGCFFSFTGDAILVQDGYQRLLILKEDGTLKNEIPLSNSNPVDITCIDDKTVAISFPYSKQIQIIKVSTKTVDRTIQTAGNCYGLCYSYDNLLFCESGKGIQKVNMSDNCSSTLVKDNTLSAWSYVATSKDKIFYTNNSKHTVTCCSLTGEKMWEYKDQLVRYPRGIAVDKDLNVYIASPGNNSIVVLSSDGKQARKLLDKDDGIGNPFGLAFDVKKENLLVANYHEPALYRLS</sequence>
<dbReference type="GO" id="GO:0043161">
    <property type="term" value="P:proteasome-mediated ubiquitin-dependent protein catabolic process"/>
    <property type="evidence" value="ECO:0007669"/>
    <property type="project" value="TreeGrafter"/>
</dbReference>
<evidence type="ECO:0000313" key="4">
    <source>
        <dbReference type="EMBL" id="CAG2192556.1"/>
    </source>
</evidence>
<keyword evidence="3" id="KW-0175">Coiled coil</keyword>
<dbReference type="Proteomes" id="UP000683360">
    <property type="component" value="Unassembled WGS sequence"/>
</dbReference>
<dbReference type="SUPFAM" id="SSF101898">
    <property type="entry name" value="NHL repeat"/>
    <property type="match status" value="1"/>
</dbReference>
<organism evidence="4 5">
    <name type="scientific">Mytilus edulis</name>
    <name type="common">Blue mussel</name>
    <dbReference type="NCBI Taxonomy" id="6550"/>
    <lineage>
        <taxon>Eukaryota</taxon>
        <taxon>Metazoa</taxon>
        <taxon>Spiralia</taxon>
        <taxon>Lophotrochozoa</taxon>
        <taxon>Mollusca</taxon>
        <taxon>Bivalvia</taxon>
        <taxon>Autobranchia</taxon>
        <taxon>Pteriomorphia</taxon>
        <taxon>Mytilida</taxon>
        <taxon>Mytiloidea</taxon>
        <taxon>Mytilidae</taxon>
        <taxon>Mytilinae</taxon>
        <taxon>Mytilus</taxon>
    </lineage>
</organism>
<dbReference type="GO" id="GO:0000209">
    <property type="term" value="P:protein polyubiquitination"/>
    <property type="evidence" value="ECO:0007669"/>
    <property type="project" value="TreeGrafter"/>
</dbReference>
<dbReference type="InterPro" id="IPR011042">
    <property type="entry name" value="6-blade_b-propeller_TolB-like"/>
</dbReference>
<dbReference type="PROSITE" id="PS51125">
    <property type="entry name" value="NHL"/>
    <property type="match status" value="1"/>
</dbReference>